<dbReference type="GeneID" id="77809580"/>
<name>A0ABY7CHT0_9BASI</name>
<sequence length="507" mass="58017">MWLPYHSILLVLLSQLTIDIYATIGDSISLLRLPNKIEGNFSQDVNKFWSKRFLKPPLLSMHPEEAAISYFKKKMGKIDEYNVGNRREQRLNLVNQAVDHLLRQESISREHLREWCKVLTQTMANHCASHYIHVEILYAFHTLWLQKYEDKQLTQEIRQMMKDTVPKLEQPIYMSIWAQELHRPYEGLSINFCSWGEEKWFCEPRLKDLAAAMSQFERNYVIKNLARVFYEIFWLPPPKNISAQTRVASLALLFHLLLVDRDWRLDGLPFELGRLLINLSDQRFFLFKHELDLLNWILVDHEAREGSIQNSLHTAIPSLDPLEDKPIKPLIVREGYVVDEFDISDSSDVDDASEEAQDRKDSAGESDSSDGEEDLSDSRAHPAEAFSSIQTRKLLGEELGLSVAEAEAINKLTGTFGNNNEEAVLHKVSHPFNASAPPMLAPASVLLNNPPASAWAIVIPQNLAKVNNFSSMRVLGRQCTGEVIIVCYHRAMGNSHANQVYGMKIIK</sequence>
<keyword evidence="2" id="KW-0732">Signal</keyword>
<evidence type="ECO:0000313" key="3">
    <source>
        <dbReference type="EMBL" id="WAQ84315.1"/>
    </source>
</evidence>
<proteinExistence type="predicted"/>
<protein>
    <submittedName>
        <fullName evidence="3">Uncharacterized protein</fullName>
    </submittedName>
</protein>
<keyword evidence="4" id="KW-1185">Reference proteome</keyword>
<feature type="compositionally biased region" description="Acidic residues" evidence="1">
    <location>
        <begin position="346"/>
        <end position="355"/>
    </location>
</feature>
<dbReference type="Proteomes" id="UP001164743">
    <property type="component" value="Chromosome 4A"/>
</dbReference>
<dbReference type="RefSeq" id="XP_053019870.1">
    <property type="nucleotide sequence ID" value="XM_053168685.1"/>
</dbReference>
<reference evidence="3" key="1">
    <citation type="submission" date="2022-10" db="EMBL/GenBank/DDBJ databases">
        <title>Puccinia triticina Genome sequencing and assembly.</title>
        <authorList>
            <person name="Li C."/>
        </authorList>
    </citation>
    <scope>NUCLEOTIDE SEQUENCE</scope>
    <source>
        <strain evidence="3">Pt15</strain>
    </source>
</reference>
<gene>
    <name evidence="3" type="ORF">PtA15_4A768</name>
</gene>
<evidence type="ECO:0000313" key="4">
    <source>
        <dbReference type="Proteomes" id="UP001164743"/>
    </source>
</evidence>
<evidence type="ECO:0000256" key="1">
    <source>
        <dbReference type="SAM" id="MobiDB-lite"/>
    </source>
</evidence>
<feature type="chain" id="PRO_5045818909" evidence="2">
    <location>
        <begin position="23"/>
        <end position="507"/>
    </location>
</feature>
<organism evidence="3 4">
    <name type="scientific">Puccinia triticina</name>
    <dbReference type="NCBI Taxonomy" id="208348"/>
    <lineage>
        <taxon>Eukaryota</taxon>
        <taxon>Fungi</taxon>
        <taxon>Dikarya</taxon>
        <taxon>Basidiomycota</taxon>
        <taxon>Pucciniomycotina</taxon>
        <taxon>Pucciniomycetes</taxon>
        <taxon>Pucciniales</taxon>
        <taxon>Pucciniaceae</taxon>
        <taxon>Puccinia</taxon>
    </lineage>
</organism>
<feature type="region of interest" description="Disordered" evidence="1">
    <location>
        <begin position="346"/>
        <end position="383"/>
    </location>
</feature>
<accession>A0ABY7CHT0</accession>
<dbReference type="EMBL" id="CP110424">
    <property type="protein sequence ID" value="WAQ84315.1"/>
    <property type="molecule type" value="Genomic_DNA"/>
</dbReference>
<feature type="signal peptide" evidence="2">
    <location>
        <begin position="1"/>
        <end position="22"/>
    </location>
</feature>
<evidence type="ECO:0000256" key="2">
    <source>
        <dbReference type="SAM" id="SignalP"/>
    </source>
</evidence>